<dbReference type="SUPFAM" id="SSF52833">
    <property type="entry name" value="Thioredoxin-like"/>
    <property type="match status" value="1"/>
</dbReference>
<dbReference type="GO" id="GO:0017004">
    <property type="term" value="P:cytochrome complex assembly"/>
    <property type="evidence" value="ECO:0007669"/>
    <property type="project" value="UniProtKB-KW"/>
</dbReference>
<name>A0A239IUS5_9BACT</name>
<evidence type="ECO:0000256" key="7">
    <source>
        <dbReference type="ARBA" id="ARBA00023284"/>
    </source>
</evidence>
<dbReference type="InterPro" id="IPR036249">
    <property type="entry name" value="Thioredoxin-like_sf"/>
</dbReference>
<evidence type="ECO:0000256" key="5">
    <source>
        <dbReference type="ARBA" id="ARBA00022989"/>
    </source>
</evidence>
<evidence type="ECO:0000256" key="1">
    <source>
        <dbReference type="ARBA" id="ARBA00004651"/>
    </source>
</evidence>
<dbReference type="InterPro" id="IPR035671">
    <property type="entry name" value="DsbD_gamma"/>
</dbReference>
<proteinExistence type="predicted"/>
<evidence type="ECO:0000256" key="8">
    <source>
        <dbReference type="SAM" id="Phobius"/>
    </source>
</evidence>
<evidence type="ECO:0000313" key="12">
    <source>
        <dbReference type="Proteomes" id="UP000198356"/>
    </source>
</evidence>
<dbReference type="PANTHER" id="PTHR32234:SF3">
    <property type="entry name" value="SUPPRESSION OF COPPER SENSITIVITY PROTEIN"/>
    <property type="match status" value="1"/>
</dbReference>
<keyword evidence="3 8" id="KW-0812">Transmembrane</keyword>
<protein>
    <submittedName>
        <fullName evidence="11">Thiol:disulfide interchange protein DsbD</fullName>
    </submittedName>
</protein>
<keyword evidence="5 8" id="KW-1133">Transmembrane helix</keyword>
<dbReference type="GO" id="GO:0015035">
    <property type="term" value="F:protein-disulfide reductase activity"/>
    <property type="evidence" value="ECO:0007669"/>
    <property type="project" value="TreeGrafter"/>
</dbReference>
<keyword evidence="2" id="KW-1003">Cell membrane</keyword>
<dbReference type="GO" id="GO:0045454">
    <property type="term" value="P:cell redox homeostasis"/>
    <property type="evidence" value="ECO:0007669"/>
    <property type="project" value="TreeGrafter"/>
</dbReference>
<gene>
    <name evidence="11" type="ORF">SAMN05421770_103294</name>
</gene>
<evidence type="ECO:0000256" key="6">
    <source>
        <dbReference type="ARBA" id="ARBA00023136"/>
    </source>
</evidence>
<evidence type="ECO:0000256" key="9">
    <source>
        <dbReference type="SAM" id="SignalP"/>
    </source>
</evidence>
<feature type="domain" description="Thioredoxin" evidence="10">
    <location>
        <begin position="589"/>
        <end position="722"/>
    </location>
</feature>
<comment type="subcellular location">
    <subcellularLocation>
        <location evidence="1">Cell membrane</location>
        <topology evidence="1">Multi-pass membrane protein</topology>
    </subcellularLocation>
</comment>
<evidence type="ECO:0000256" key="2">
    <source>
        <dbReference type="ARBA" id="ARBA00022475"/>
    </source>
</evidence>
<dbReference type="Pfam" id="PF11412">
    <property type="entry name" value="DsbD_N"/>
    <property type="match status" value="1"/>
</dbReference>
<keyword evidence="9" id="KW-0732">Signal</keyword>
<keyword evidence="6 8" id="KW-0472">Membrane</keyword>
<dbReference type="PANTHER" id="PTHR32234">
    <property type="entry name" value="THIOL:DISULFIDE INTERCHANGE PROTEIN DSBD"/>
    <property type="match status" value="1"/>
</dbReference>
<dbReference type="PROSITE" id="PS51352">
    <property type="entry name" value="THIOREDOXIN_2"/>
    <property type="match status" value="1"/>
</dbReference>
<dbReference type="Proteomes" id="UP000198356">
    <property type="component" value="Unassembled WGS sequence"/>
</dbReference>
<dbReference type="Gene3D" id="3.40.30.10">
    <property type="entry name" value="Glutaredoxin"/>
    <property type="match status" value="1"/>
</dbReference>
<feature type="transmembrane region" description="Helical" evidence="8">
    <location>
        <begin position="567"/>
        <end position="585"/>
    </location>
</feature>
<feature type="signal peptide" evidence="9">
    <location>
        <begin position="1"/>
        <end position="27"/>
    </location>
</feature>
<evidence type="ECO:0000256" key="3">
    <source>
        <dbReference type="ARBA" id="ARBA00022692"/>
    </source>
</evidence>
<evidence type="ECO:0000256" key="4">
    <source>
        <dbReference type="ARBA" id="ARBA00022748"/>
    </source>
</evidence>
<dbReference type="InterPro" id="IPR013766">
    <property type="entry name" value="Thioredoxin_domain"/>
</dbReference>
<organism evidence="11 12">
    <name type="scientific">Granulicella rosea</name>
    <dbReference type="NCBI Taxonomy" id="474952"/>
    <lineage>
        <taxon>Bacteria</taxon>
        <taxon>Pseudomonadati</taxon>
        <taxon>Acidobacteriota</taxon>
        <taxon>Terriglobia</taxon>
        <taxon>Terriglobales</taxon>
        <taxon>Acidobacteriaceae</taxon>
        <taxon>Granulicella</taxon>
    </lineage>
</organism>
<dbReference type="CDD" id="cd02953">
    <property type="entry name" value="DsbDgamma"/>
    <property type="match status" value="1"/>
</dbReference>
<dbReference type="InterPro" id="IPR028250">
    <property type="entry name" value="DsbDN"/>
</dbReference>
<feature type="transmembrane region" description="Helical" evidence="8">
    <location>
        <begin position="543"/>
        <end position="560"/>
    </location>
</feature>
<evidence type="ECO:0000259" key="10">
    <source>
        <dbReference type="PROSITE" id="PS51352"/>
    </source>
</evidence>
<feature type="transmembrane region" description="Helical" evidence="8">
    <location>
        <begin position="470"/>
        <end position="491"/>
    </location>
</feature>
<feature type="transmembrane region" description="Helical" evidence="8">
    <location>
        <begin position="358"/>
        <end position="381"/>
    </location>
</feature>
<feature type="transmembrane region" description="Helical" evidence="8">
    <location>
        <begin position="512"/>
        <end position="531"/>
    </location>
</feature>
<reference evidence="11 12" key="1">
    <citation type="submission" date="2017-06" db="EMBL/GenBank/DDBJ databases">
        <authorList>
            <person name="Kim H.J."/>
            <person name="Triplett B.A."/>
        </authorList>
    </citation>
    <scope>NUCLEOTIDE SEQUENCE [LARGE SCALE GENOMIC DNA]</scope>
    <source>
        <strain evidence="11 12">DSM 18704</strain>
    </source>
</reference>
<dbReference type="AlphaFoldDB" id="A0A239IUS5"/>
<accession>A0A239IUS5</accession>
<keyword evidence="12" id="KW-1185">Reference proteome</keyword>
<sequence>MDMIRTPNRLSLRLFAVLFLLAGIARAQFAAVGDGGPGPVKAQHLTAELVSLAPAVSPGGTVQVGLVLALEEHWHVYWLNAGDSGEPPKIVWTLPAGVTAGPMQFAAPSRLPLGPLMDFGYEETAAFPLTISVAPDVKPGKVHLDAKVSWLVCAQVCIPGKAHLGLDLDVQPNAPAGQAAGALGTAISLIPKPMTPAMKFSVVGGKTDLVLTLLTGHDETDAEFYPIDPDIIANAAPQMGEGIKDGVRIRVKRAPELTALPATLHGVVKFSDTLSYEVNGPVTAGEVAPSAGMSISSSKPGAPAGADGVTWIGAIGLAFVGGIILNLMPCVFPVLFLKGLALVQSSGEERGRMRSHGLVYTLGILVSFWVIVGVLLGLRAGGSQAGWGFQLQSPVFIAVLASGLFFFALSLAGQFDMGLSMTSVGGELAKKEGFAGSFFTGVLATIVATPCTAPLMGAAIGFALAQPPGVTFAVFTALGLGLALPYLLLTLQPAWTRILPRPGAWMETLKQATAVPLFGTVIWLAWVYGQLFAGESGESVNHLAMLLTCFLLLAIAGWVMGRWPGKWSSAIVAGVLILVGLAIPLSQRADAGPSATKAGSSASKDGLLTWAPYSQAAVDAARKDGHPVFIDFTAAWCLSCQVNERLVLKSDEVQKDLRDRKVTLLKADWTKYDETITQALAAVGRSGVPTYVIYPAGSGAPDVLPEVLTKAIVLDAIKKDAGK</sequence>
<feature type="transmembrane region" description="Helical" evidence="8">
    <location>
        <begin position="393"/>
        <end position="413"/>
    </location>
</feature>
<dbReference type="InterPro" id="IPR017937">
    <property type="entry name" value="Thioredoxin_CS"/>
</dbReference>
<feature type="transmembrane region" description="Helical" evidence="8">
    <location>
        <begin position="311"/>
        <end position="337"/>
    </location>
</feature>
<dbReference type="GO" id="GO:0005886">
    <property type="term" value="C:plasma membrane"/>
    <property type="evidence" value="ECO:0007669"/>
    <property type="project" value="UniProtKB-SubCell"/>
</dbReference>
<dbReference type="Pfam" id="PF02683">
    <property type="entry name" value="DsbD_TM"/>
    <property type="match status" value="1"/>
</dbReference>
<feature type="chain" id="PRO_5012873365" evidence="9">
    <location>
        <begin position="28"/>
        <end position="723"/>
    </location>
</feature>
<feature type="transmembrane region" description="Helical" evidence="8">
    <location>
        <begin position="434"/>
        <end position="464"/>
    </location>
</feature>
<keyword evidence="4" id="KW-0201">Cytochrome c-type biogenesis</keyword>
<dbReference type="PROSITE" id="PS00194">
    <property type="entry name" value="THIOREDOXIN_1"/>
    <property type="match status" value="1"/>
</dbReference>
<dbReference type="Pfam" id="PF13899">
    <property type="entry name" value="Thioredoxin_7"/>
    <property type="match status" value="1"/>
</dbReference>
<keyword evidence="7" id="KW-0676">Redox-active center</keyword>
<dbReference type="EMBL" id="FZOU01000003">
    <property type="protein sequence ID" value="SNS97390.1"/>
    <property type="molecule type" value="Genomic_DNA"/>
</dbReference>
<dbReference type="InterPro" id="IPR003834">
    <property type="entry name" value="Cyt_c_assmbl_TM_dom"/>
</dbReference>
<evidence type="ECO:0000313" key="11">
    <source>
        <dbReference type="EMBL" id="SNS97390.1"/>
    </source>
</evidence>